<dbReference type="PANTHER" id="PTHR36835">
    <property type="entry name" value="CYTOCHROME BO(3) UBIQUINOL OXIDASE SUBUNIT 4"/>
    <property type="match status" value="1"/>
</dbReference>
<evidence type="ECO:0000256" key="18">
    <source>
        <dbReference type="SAM" id="Phobius"/>
    </source>
</evidence>
<keyword evidence="5" id="KW-0813">Transport</keyword>
<dbReference type="GO" id="GO:0019646">
    <property type="term" value="P:aerobic electron transport chain"/>
    <property type="evidence" value="ECO:0007669"/>
    <property type="project" value="TreeGrafter"/>
</dbReference>
<dbReference type="GO" id="GO:0015078">
    <property type="term" value="F:proton transmembrane transporter activity"/>
    <property type="evidence" value="ECO:0007669"/>
    <property type="project" value="TreeGrafter"/>
</dbReference>
<evidence type="ECO:0000256" key="7">
    <source>
        <dbReference type="ARBA" id="ARBA00022692"/>
    </source>
</evidence>
<dbReference type="GO" id="GO:0005886">
    <property type="term" value="C:plasma membrane"/>
    <property type="evidence" value="ECO:0007669"/>
    <property type="project" value="UniProtKB-SubCell"/>
</dbReference>
<keyword evidence="8" id="KW-0249">Electron transport</keyword>
<evidence type="ECO:0000313" key="19">
    <source>
        <dbReference type="EMBL" id="ALS33767.1"/>
    </source>
</evidence>
<comment type="subcellular location">
    <subcellularLocation>
        <location evidence="1">Cell membrane</location>
        <topology evidence="1">Multi-pass membrane protein</topology>
    </subcellularLocation>
</comment>
<feature type="transmembrane region" description="Helical" evidence="18">
    <location>
        <begin position="92"/>
        <end position="111"/>
    </location>
</feature>
<name>A0A0U2WFD8_9GAMM</name>
<evidence type="ECO:0000256" key="3">
    <source>
        <dbReference type="ARBA" id="ARBA00011700"/>
    </source>
</evidence>
<dbReference type="NCBIfam" id="TIGR02847">
    <property type="entry name" value="CyoD"/>
    <property type="match status" value="1"/>
</dbReference>
<evidence type="ECO:0000256" key="16">
    <source>
        <dbReference type="ARBA" id="ARBA00032185"/>
    </source>
</evidence>
<dbReference type="PANTHER" id="PTHR36835:SF1">
    <property type="entry name" value="CYTOCHROME BO(3) UBIQUINOL OXIDASE SUBUNIT 4"/>
    <property type="match status" value="1"/>
</dbReference>
<comment type="similarity">
    <text evidence="2">Belongs to the cytochrome c oxidase bacterial subunit 4 family.</text>
</comment>
<organism evidence="19">
    <name type="scientific">Pseudoalteromonas translucida KMM 520</name>
    <dbReference type="NCBI Taxonomy" id="1315283"/>
    <lineage>
        <taxon>Bacteria</taxon>
        <taxon>Pseudomonadati</taxon>
        <taxon>Pseudomonadota</taxon>
        <taxon>Gammaproteobacteria</taxon>
        <taxon>Alteromonadales</taxon>
        <taxon>Pseudoalteromonadaceae</taxon>
        <taxon>Pseudoalteromonas</taxon>
    </lineage>
</organism>
<dbReference type="OrthoDB" id="2375888at2"/>
<evidence type="ECO:0000256" key="4">
    <source>
        <dbReference type="ARBA" id="ARBA00014689"/>
    </source>
</evidence>
<evidence type="ECO:0000256" key="15">
    <source>
        <dbReference type="ARBA" id="ARBA00031887"/>
    </source>
</evidence>
<dbReference type="KEGG" id="ptn:PTRA_a2704"/>
<comment type="subunit">
    <text evidence="3">Heterooctamer of two A chains, two B chains, two C chains and two D chains.</text>
</comment>
<evidence type="ECO:0000256" key="2">
    <source>
        <dbReference type="ARBA" id="ARBA00008079"/>
    </source>
</evidence>
<keyword evidence="10" id="KW-0560">Oxidoreductase</keyword>
<evidence type="ECO:0000313" key="20">
    <source>
        <dbReference type="Proteomes" id="UP000065261"/>
    </source>
</evidence>
<evidence type="ECO:0000256" key="17">
    <source>
        <dbReference type="SAM" id="MobiDB-lite"/>
    </source>
</evidence>
<dbReference type="InterPro" id="IPR005171">
    <property type="entry name" value="Cyt_c_oxidase_su4_prok"/>
</dbReference>
<dbReference type="InterPro" id="IPR014210">
    <property type="entry name" value="Cyt_o_ubiqinol_oxidase_su4"/>
</dbReference>
<evidence type="ECO:0000256" key="13">
    <source>
        <dbReference type="ARBA" id="ARBA00030071"/>
    </source>
</evidence>
<evidence type="ECO:0000256" key="14">
    <source>
        <dbReference type="ARBA" id="ARBA00030211"/>
    </source>
</evidence>
<feature type="region of interest" description="Disordered" evidence="17">
    <location>
        <begin position="1"/>
        <end position="20"/>
    </location>
</feature>
<reference evidence="19 20" key="1">
    <citation type="submission" date="2015-03" db="EMBL/GenBank/DDBJ databases">
        <authorList>
            <person name="Murphy D."/>
        </authorList>
    </citation>
    <scope>NUCLEOTIDE SEQUENCE [LARGE SCALE GENOMIC DNA]</scope>
    <source>
        <strain evidence="19 20">KMM 520</strain>
    </source>
</reference>
<comment type="function">
    <text evidence="12">Cytochrome bo(3) ubiquinol terminal oxidase is the component of the aerobic respiratory chain of E.coli that predominates when cells are grown at high aeration. Has proton pump activity across the membrane in addition to electron transfer, pumping 2 protons/electron.</text>
</comment>
<dbReference type="Proteomes" id="UP000065261">
    <property type="component" value="Chromosome I"/>
</dbReference>
<feature type="transmembrane region" description="Helical" evidence="18">
    <location>
        <begin position="28"/>
        <end position="47"/>
    </location>
</feature>
<accession>A0A0U2WFD8</accession>
<proteinExistence type="inferred from homology"/>
<dbReference type="InterPro" id="IPR050968">
    <property type="entry name" value="Cytochrome_c_oxidase_bac_sub4"/>
</dbReference>
<keyword evidence="7 18" id="KW-0812">Transmembrane</keyword>
<evidence type="ECO:0000256" key="12">
    <source>
        <dbReference type="ARBA" id="ARBA00025694"/>
    </source>
</evidence>
<evidence type="ECO:0000256" key="11">
    <source>
        <dbReference type="ARBA" id="ARBA00023136"/>
    </source>
</evidence>
<dbReference type="GO" id="GO:0009486">
    <property type="term" value="F:cytochrome bo3 ubiquinol oxidase activity"/>
    <property type="evidence" value="ECO:0007669"/>
    <property type="project" value="InterPro"/>
</dbReference>
<evidence type="ECO:0000256" key="1">
    <source>
        <dbReference type="ARBA" id="ARBA00004651"/>
    </source>
</evidence>
<evidence type="ECO:0000256" key="6">
    <source>
        <dbReference type="ARBA" id="ARBA00022475"/>
    </source>
</evidence>
<evidence type="ECO:0000256" key="5">
    <source>
        <dbReference type="ARBA" id="ARBA00022448"/>
    </source>
</evidence>
<dbReference type="AlphaFoldDB" id="A0A0U2WFD8"/>
<dbReference type="RefSeq" id="WP_058373913.1">
    <property type="nucleotide sequence ID" value="NZ_CP011034.1"/>
</dbReference>
<dbReference type="EMBL" id="CP011034">
    <property type="protein sequence ID" value="ALS33767.1"/>
    <property type="molecule type" value="Genomic_DNA"/>
</dbReference>
<protein>
    <recommendedName>
        <fullName evidence="4">Cytochrome bo(3) ubiquinol oxidase subunit 4</fullName>
    </recommendedName>
    <alternativeName>
        <fullName evidence="16">Cytochrome o ubiquinol oxidase subunit 4</fullName>
    </alternativeName>
    <alternativeName>
        <fullName evidence="13">Oxidase bo(3) subunit 4</fullName>
    </alternativeName>
    <alternativeName>
        <fullName evidence="14">Ubiquinol oxidase polypeptide IV</fullName>
    </alternativeName>
    <alternativeName>
        <fullName evidence="15">Ubiquinol oxidase subunit 4</fullName>
    </alternativeName>
</protein>
<dbReference type="GO" id="GO:0009319">
    <property type="term" value="C:cytochrome o ubiquinol oxidase complex"/>
    <property type="evidence" value="ECO:0007669"/>
    <property type="project" value="TreeGrafter"/>
</dbReference>
<evidence type="ECO:0000256" key="9">
    <source>
        <dbReference type="ARBA" id="ARBA00022989"/>
    </source>
</evidence>
<evidence type="ECO:0000256" key="10">
    <source>
        <dbReference type="ARBA" id="ARBA00023002"/>
    </source>
</evidence>
<dbReference type="PATRIC" id="fig|1315283.4.peg.2357"/>
<evidence type="ECO:0000256" key="8">
    <source>
        <dbReference type="ARBA" id="ARBA00022982"/>
    </source>
</evidence>
<keyword evidence="6" id="KW-1003">Cell membrane</keyword>
<gene>
    <name evidence="19" type="primary">cyoD</name>
    <name evidence="19" type="ORF">PTRA_a2704</name>
</gene>
<keyword evidence="11 18" id="KW-0472">Membrane</keyword>
<keyword evidence="9 18" id="KW-1133">Transmembrane helix</keyword>
<dbReference type="GO" id="GO:0015990">
    <property type="term" value="P:electron transport coupled proton transport"/>
    <property type="evidence" value="ECO:0007669"/>
    <property type="project" value="InterPro"/>
</dbReference>
<sequence>MSHSETHALKQMQNEHHHDESHGSVKSYLIGFVLSVILTVIPFYMVMSGDFSKATTLYSIITLAVVQIWVHLKYFLHLNFITEDGRASTFSFLFSALIIVMVVGLSVWIIYESNAMMMY</sequence>
<feature type="transmembrane region" description="Helical" evidence="18">
    <location>
        <begin position="54"/>
        <end position="72"/>
    </location>
</feature>
<dbReference type="Pfam" id="PF03626">
    <property type="entry name" value="COX4_pro"/>
    <property type="match status" value="1"/>
</dbReference>